<dbReference type="AlphaFoldDB" id="A0AAV1Q3W7"/>
<dbReference type="EMBL" id="CAWUFR010000400">
    <property type="protein sequence ID" value="CAK6977281.1"/>
    <property type="molecule type" value="Genomic_DNA"/>
</dbReference>
<sequence length="96" mass="10691">METVSLLPADIICCCAVAEQAHEYLRFMDTDRRVTQKTAASLSGPPPPPPMEIQRSLKGEREEGLEGMDGEKEGSQKETDRPPFYLGQRQSGYLGY</sequence>
<evidence type="ECO:0000313" key="2">
    <source>
        <dbReference type="EMBL" id="CAK6977281.1"/>
    </source>
</evidence>
<accession>A0AAV1Q3W7</accession>
<reference evidence="2 3" key="1">
    <citation type="submission" date="2024-01" db="EMBL/GenBank/DDBJ databases">
        <authorList>
            <person name="Alioto T."/>
            <person name="Alioto T."/>
            <person name="Gomez Garrido J."/>
        </authorList>
    </citation>
    <scope>NUCLEOTIDE SEQUENCE [LARGE SCALE GENOMIC DNA]</scope>
</reference>
<comment type="caution">
    <text evidence="2">The sequence shown here is derived from an EMBL/GenBank/DDBJ whole genome shotgun (WGS) entry which is preliminary data.</text>
</comment>
<evidence type="ECO:0000313" key="3">
    <source>
        <dbReference type="Proteomes" id="UP001314229"/>
    </source>
</evidence>
<gene>
    <name evidence="2" type="ORF">FSCOSCO3_A035141</name>
</gene>
<proteinExistence type="predicted"/>
<protein>
    <submittedName>
        <fullName evidence="2">Uncharacterized protein</fullName>
    </submittedName>
</protein>
<keyword evidence="3" id="KW-1185">Reference proteome</keyword>
<feature type="compositionally biased region" description="Basic and acidic residues" evidence="1">
    <location>
        <begin position="55"/>
        <end position="81"/>
    </location>
</feature>
<organism evidence="2 3">
    <name type="scientific">Scomber scombrus</name>
    <name type="common">Atlantic mackerel</name>
    <name type="synonym">Scomber vernalis</name>
    <dbReference type="NCBI Taxonomy" id="13677"/>
    <lineage>
        <taxon>Eukaryota</taxon>
        <taxon>Metazoa</taxon>
        <taxon>Chordata</taxon>
        <taxon>Craniata</taxon>
        <taxon>Vertebrata</taxon>
        <taxon>Euteleostomi</taxon>
        <taxon>Actinopterygii</taxon>
        <taxon>Neopterygii</taxon>
        <taxon>Teleostei</taxon>
        <taxon>Neoteleostei</taxon>
        <taxon>Acanthomorphata</taxon>
        <taxon>Pelagiaria</taxon>
        <taxon>Scombriformes</taxon>
        <taxon>Scombridae</taxon>
        <taxon>Scomber</taxon>
    </lineage>
</organism>
<evidence type="ECO:0000256" key="1">
    <source>
        <dbReference type="SAM" id="MobiDB-lite"/>
    </source>
</evidence>
<dbReference type="Proteomes" id="UP001314229">
    <property type="component" value="Unassembled WGS sequence"/>
</dbReference>
<name>A0AAV1Q3W7_SCOSC</name>
<feature type="region of interest" description="Disordered" evidence="1">
    <location>
        <begin position="34"/>
        <end position="96"/>
    </location>
</feature>